<protein>
    <recommendedName>
        <fullName evidence="1">AMP-activated protein kinase glycogen-binding domain-containing protein</fullName>
    </recommendedName>
</protein>
<reference evidence="3" key="1">
    <citation type="submission" date="2009-12" db="EMBL/GenBank/DDBJ databases">
        <title>Complete sequence of Treponema primitia strain ZAS-2.</title>
        <authorList>
            <person name="Tetu S.G."/>
            <person name="Matson E."/>
            <person name="Ren Q."/>
            <person name="Seshadri R."/>
            <person name="Elbourne L."/>
            <person name="Hassan K.A."/>
            <person name="Durkin A."/>
            <person name="Radune D."/>
            <person name="Mohamoud Y."/>
            <person name="Shay R."/>
            <person name="Jin S."/>
            <person name="Zhang X."/>
            <person name="Lucey K."/>
            <person name="Ballor N.R."/>
            <person name="Ottesen E."/>
            <person name="Rosenthal R."/>
            <person name="Allen A."/>
            <person name="Leadbetter J.R."/>
            <person name="Paulsen I.T."/>
        </authorList>
    </citation>
    <scope>NUCLEOTIDE SEQUENCE [LARGE SCALE GENOMIC DNA]</scope>
    <source>
        <strain evidence="3">ATCC BAA-887 / DSM 12427 / ZAS-2</strain>
    </source>
</reference>
<dbReference type="KEGG" id="tpi:TREPR_0077"/>
<sequence length="252" mass="28406">MTVGMKKIIIPALLLGIITGIGAIDMDSYQFINHLLTLPGPGTPELFDDGVIFTAPSTHRRVGIAYAHEGFARVYWFEKLMKAKDELTPQEEKSKNIVDQYRDSGILFHVYTVPPEIRELEYRLVIDGLWTTDPLNPLYRIDQKSGIVRSVIPMPEPNKIPTAFDGPPGTLTFNYQTSSGETITVAGSFNGWDPFMYELREISSGNYALTLPLPPGTYHYVFFHRGQRILDPFNHNRAYTIEGMVVTEAVVH</sequence>
<dbReference type="HOGENOM" id="CLU_100242_0_0_12"/>
<dbReference type="Gene3D" id="2.60.40.10">
    <property type="entry name" value="Immunoglobulins"/>
    <property type="match status" value="1"/>
</dbReference>
<dbReference type="CDD" id="cd02859">
    <property type="entry name" value="E_set_AMPKbeta_like_N"/>
    <property type="match status" value="1"/>
</dbReference>
<reference evidence="2 3" key="2">
    <citation type="journal article" date="2011" name="ISME J.">
        <title>RNA-seq reveals cooperative metabolic interactions between two termite-gut spirochete species in co-culture.</title>
        <authorList>
            <person name="Rosenthal A.Z."/>
            <person name="Matson E.G."/>
            <person name="Eldar A."/>
            <person name="Leadbetter J.R."/>
        </authorList>
    </citation>
    <scope>NUCLEOTIDE SEQUENCE [LARGE SCALE GENOMIC DNA]</scope>
    <source>
        <strain evidence="3">ATCC BAA-887 / DSM 12427 / ZAS-2</strain>
    </source>
</reference>
<dbReference type="InterPro" id="IPR013783">
    <property type="entry name" value="Ig-like_fold"/>
</dbReference>
<dbReference type="InterPro" id="IPR032640">
    <property type="entry name" value="AMPK1_CBM"/>
</dbReference>
<dbReference type="SUPFAM" id="SSF81296">
    <property type="entry name" value="E set domains"/>
    <property type="match status" value="1"/>
</dbReference>
<accession>F5YNB6</accession>
<dbReference type="AlphaFoldDB" id="F5YNB6"/>
<dbReference type="EMBL" id="CP001843">
    <property type="protein sequence ID" value="AEF86140.1"/>
    <property type="molecule type" value="Genomic_DNA"/>
</dbReference>
<keyword evidence="3" id="KW-1185">Reference proteome</keyword>
<dbReference type="Pfam" id="PF16561">
    <property type="entry name" value="AMPK1_CBM"/>
    <property type="match status" value="1"/>
</dbReference>
<dbReference type="Proteomes" id="UP000009223">
    <property type="component" value="Chromosome"/>
</dbReference>
<evidence type="ECO:0000259" key="1">
    <source>
        <dbReference type="Pfam" id="PF16561"/>
    </source>
</evidence>
<gene>
    <name evidence="2" type="ordered locus">TREPR_0077</name>
</gene>
<proteinExistence type="predicted"/>
<evidence type="ECO:0000313" key="2">
    <source>
        <dbReference type="EMBL" id="AEF86140.1"/>
    </source>
</evidence>
<feature type="domain" description="AMP-activated protein kinase glycogen-binding" evidence="1">
    <location>
        <begin position="172"/>
        <end position="235"/>
    </location>
</feature>
<dbReference type="InterPro" id="IPR014756">
    <property type="entry name" value="Ig_E-set"/>
</dbReference>
<dbReference type="eggNOG" id="COG0296">
    <property type="taxonomic scope" value="Bacteria"/>
</dbReference>
<dbReference type="STRING" id="545694.TREPR_0077"/>
<organism evidence="2 3">
    <name type="scientific">Treponema primitia (strain ATCC BAA-887 / DSM 12427 / ZAS-2)</name>
    <dbReference type="NCBI Taxonomy" id="545694"/>
    <lineage>
        <taxon>Bacteria</taxon>
        <taxon>Pseudomonadati</taxon>
        <taxon>Spirochaetota</taxon>
        <taxon>Spirochaetia</taxon>
        <taxon>Spirochaetales</taxon>
        <taxon>Treponemataceae</taxon>
        <taxon>Treponema</taxon>
    </lineage>
</organism>
<evidence type="ECO:0000313" key="3">
    <source>
        <dbReference type="Proteomes" id="UP000009223"/>
    </source>
</evidence>
<name>F5YNB6_TREPZ</name>